<accession>A0A8H6Z7N9</accession>
<protein>
    <submittedName>
        <fullName evidence="1">Uncharacterized protein</fullName>
    </submittedName>
</protein>
<proteinExistence type="predicted"/>
<keyword evidence="2" id="KW-1185">Reference proteome</keyword>
<name>A0A8H6Z7N9_9AGAR</name>
<gene>
    <name evidence="1" type="ORF">MVEN_00069700</name>
</gene>
<organism evidence="1 2">
    <name type="scientific">Mycena venus</name>
    <dbReference type="NCBI Taxonomy" id="2733690"/>
    <lineage>
        <taxon>Eukaryota</taxon>
        <taxon>Fungi</taxon>
        <taxon>Dikarya</taxon>
        <taxon>Basidiomycota</taxon>
        <taxon>Agaricomycotina</taxon>
        <taxon>Agaricomycetes</taxon>
        <taxon>Agaricomycetidae</taxon>
        <taxon>Agaricales</taxon>
        <taxon>Marasmiineae</taxon>
        <taxon>Mycenaceae</taxon>
        <taxon>Mycena</taxon>
    </lineage>
</organism>
<dbReference type="OrthoDB" id="3022813at2759"/>
<evidence type="ECO:0000313" key="2">
    <source>
        <dbReference type="Proteomes" id="UP000620124"/>
    </source>
</evidence>
<dbReference type="AlphaFoldDB" id="A0A8H6Z7N9"/>
<sequence length="400" mass="45309">MAHHNLSGVFCAMCPQELIDLILGKIILADKETLKSCALVARSFRPTSQKMIFSDLTILPPGRDNIPALQRLTDVLSGSSHLALYVRTLHLIQPGFYKPCVWMQSDILPAILPVLTNLKSLNVRIYNWNYFHSNCEQAIYTLIARSSLASIELKDACLQTNARLLSFLRCLPASLQSASFLDVFAGHMSYRNDPKSELHKLRLVSLHLDSYAPALFQWAIRVVDPTCLRHLHTMIKENTINVVQQLLDGAVYVETYHLFFGSIFSHPENLDLQKMQGLRTLEISVRLNWEEIEEVAGQGQHNPLNDAMRTLETAPHSVEHLVLNLNICNPDDLSHFMGFASFEHLGDRPALQDVVVRIVSDYDYSALQHGIRYLEAVFHRLHERGVLMAIAVRPPSQEED</sequence>
<evidence type="ECO:0000313" key="1">
    <source>
        <dbReference type="EMBL" id="KAF7372109.1"/>
    </source>
</evidence>
<dbReference type="Proteomes" id="UP000620124">
    <property type="component" value="Unassembled WGS sequence"/>
</dbReference>
<dbReference type="EMBL" id="JACAZI010000001">
    <property type="protein sequence ID" value="KAF7372109.1"/>
    <property type="molecule type" value="Genomic_DNA"/>
</dbReference>
<reference evidence="1" key="1">
    <citation type="submission" date="2020-05" db="EMBL/GenBank/DDBJ databases">
        <title>Mycena genomes resolve the evolution of fungal bioluminescence.</title>
        <authorList>
            <person name="Tsai I.J."/>
        </authorList>
    </citation>
    <scope>NUCLEOTIDE SEQUENCE</scope>
    <source>
        <strain evidence="1">CCC161011</strain>
    </source>
</reference>
<comment type="caution">
    <text evidence="1">The sequence shown here is derived from an EMBL/GenBank/DDBJ whole genome shotgun (WGS) entry which is preliminary data.</text>
</comment>